<feature type="domain" description="Response regulatory" evidence="2">
    <location>
        <begin position="3"/>
        <end position="120"/>
    </location>
</feature>
<dbReference type="SMART" id="SM00448">
    <property type="entry name" value="REC"/>
    <property type="match status" value="1"/>
</dbReference>
<keyword evidence="1" id="KW-0597">Phosphoprotein</keyword>
<organism evidence="4 5">
    <name type="scientific">Paenibacillus tritici</name>
    <dbReference type="NCBI Taxonomy" id="1873425"/>
    <lineage>
        <taxon>Bacteria</taxon>
        <taxon>Bacillati</taxon>
        <taxon>Bacillota</taxon>
        <taxon>Bacilli</taxon>
        <taxon>Bacillales</taxon>
        <taxon>Paenibacillaceae</taxon>
        <taxon>Paenibacillus</taxon>
    </lineage>
</organism>
<sequence>MLNIALCDDTKLELSVVENYALQYPYTKVEIDTFGNGPKLLQYLSNNNIEYNIYLLDIEMPDMDGISLAKKIREFDKKAAIIFITSYSEYMQDVFKVQTFDYLMKPVDKETFFEVLLRADLYLHSTHSYFEFNYERNKYILNADEIMYFEKSGRTAHIYTETKAFKCNQTIAQILKQLDSMTFAQIHASYIVNLKYIAGMKCENVVLKKYMNNELMDTYQELPISRKYKKDFKTKIMNYVRKRF</sequence>
<evidence type="ECO:0000259" key="2">
    <source>
        <dbReference type="PROSITE" id="PS50110"/>
    </source>
</evidence>
<evidence type="ECO:0000313" key="5">
    <source>
        <dbReference type="Proteomes" id="UP000711047"/>
    </source>
</evidence>
<dbReference type="InterPro" id="IPR011006">
    <property type="entry name" value="CheY-like_superfamily"/>
</dbReference>
<dbReference type="Pfam" id="PF00072">
    <property type="entry name" value="Response_reg"/>
    <property type="match status" value="1"/>
</dbReference>
<reference evidence="4 5" key="1">
    <citation type="submission" date="2020-05" db="EMBL/GenBank/DDBJ databases">
        <title>Paenibacillus glebae, sp. nov., Paenibacillus humi sp. nov., Paenibacillus pedi sp. nov., Paenibacillus terrestris sp. nov. and Paenibacillus terricola sp. nov., isolated from a forest top soil sample.</title>
        <authorList>
            <person name="Qi S."/>
            <person name="Carlier A."/>
            <person name="Cnockaert M."/>
            <person name="Vandamme P."/>
        </authorList>
    </citation>
    <scope>NUCLEOTIDE SEQUENCE [LARGE SCALE GENOMIC DNA]</scope>
    <source>
        <strain evidence="4 5">LMG 29502</strain>
    </source>
</reference>
<dbReference type="InterPro" id="IPR046947">
    <property type="entry name" value="LytR-like"/>
</dbReference>
<dbReference type="PANTHER" id="PTHR37299">
    <property type="entry name" value="TRANSCRIPTIONAL REGULATOR-RELATED"/>
    <property type="match status" value="1"/>
</dbReference>
<dbReference type="PANTHER" id="PTHR37299:SF1">
    <property type="entry name" value="STAGE 0 SPORULATION PROTEIN A HOMOLOG"/>
    <property type="match status" value="1"/>
</dbReference>
<dbReference type="Gene3D" id="3.40.50.2300">
    <property type="match status" value="1"/>
</dbReference>
<dbReference type="Proteomes" id="UP000711047">
    <property type="component" value="Unassembled WGS sequence"/>
</dbReference>
<dbReference type="Pfam" id="PF04397">
    <property type="entry name" value="LytTR"/>
    <property type="match status" value="1"/>
</dbReference>
<keyword evidence="5" id="KW-1185">Reference proteome</keyword>
<feature type="domain" description="HTH LytTR-type" evidence="3">
    <location>
        <begin position="130"/>
        <end position="238"/>
    </location>
</feature>
<proteinExistence type="predicted"/>
<evidence type="ECO:0000313" key="4">
    <source>
        <dbReference type="EMBL" id="NQX48489.1"/>
    </source>
</evidence>
<dbReference type="InterPro" id="IPR001789">
    <property type="entry name" value="Sig_transdc_resp-reg_receiver"/>
</dbReference>
<dbReference type="PROSITE" id="PS50110">
    <property type="entry name" value="RESPONSE_REGULATORY"/>
    <property type="match status" value="1"/>
</dbReference>
<evidence type="ECO:0000256" key="1">
    <source>
        <dbReference type="PROSITE-ProRule" id="PRU00169"/>
    </source>
</evidence>
<feature type="modified residue" description="4-aspartylphosphate" evidence="1">
    <location>
        <position position="57"/>
    </location>
</feature>
<dbReference type="Gene3D" id="2.40.50.1020">
    <property type="entry name" value="LytTr DNA-binding domain"/>
    <property type="match status" value="1"/>
</dbReference>
<name>A0ABX2DUW3_9BACL</name>
<comment type="caution">
    <text evidence="4">The sequence shown here is derived from an EMBL/GenBank/DDBJ whole genome shotgun (WGS) entry which is preliminary data.</text>
</comment>
<dbReference type="SMART" id="SM00850">
    <property type="entry name" value="LytTR"/>
    <property type="match status" value="1"/>
</dbReference>
<dbReference type="InterPro" id="IPR007492">
    <property type="entry name" value="LytTR_DNA-bd_dom"/>
</dbReference>
<dbReference type="SUPFAM" id="SSF52172">
    <property type="entry name" value="CheY-like"/>
    <property type="match status" value="1"/>
</dbReference>
<dbReference type="PROSITE" id="PS50930">
    <property type="entry name" value="HTH_LYTTR"/>
    <property type="match status" value="1"/>
</dbReference>
<evidence type="ECO:0000259" key="3">
    <source>
        <dbReference type="PROSITE" id="PS50930"/>
    </source>
</evidence>
<dbReference type="RefSeq" id="WP_173138653.1">
    <property type="nucleotide sequence ID" value="NZ_JABMKX010000015.1"/>
</dbReference>
<dbReference type="EMBL" id="JABMKX010000015">
    <property type="protein sequence ID" value="NQX48489.1"/>
    <property type="molecule type" value="Genomic_DNA"/>
</dbReference>
<gene>
    <name evidence="4" type="ORF">HQN87_24470</name>
</gene>
<protein>
    <submittedName>
        <fullName evidence="4">Response regulator transcription factor</fullName>
    </submittedName>
</protein>
<accession>A0ABX2DUW3</accession>